<feature type="signal peptide" evidence="1">
    <location>
        <begin position="1"/>
        <end position="31"/>
    </location>
</feature>
<gene>
    <name evidence="2" type="ORF">KP509_20G024400</name>
</gene>
<organism evidence="2 3">
    <name type="scientific">Ceratopteris richardii</name>
    <name type="common">Triangle waterfern</name>
    <dbReference type="NCBI Taxonomy" id="49495"/>
    <lineage>
        <taxon>Eukaryota</taxon>
        <taxon>Viridiplantae</taxon>
        <taxon>Streptophyta</taxon>
        <taxon>Embryophyta</taxon>
        <taxon>Tracheophyta</taxon>
        <taxon>Polypodiopsida</taxon>
        <taxon>Polypodiidae</taxon>
        <taxon>Polypodiales</taxon>
        <taxon>Pteridineae</taxon>
        <taxon>Pteridaceae</taxon>
        <taxon>Parkerioideae</taxon>
        <taxon>Ceratopteris</taxon>
    </lineage>
</organism>
<evidence type="ECO:0000313" key="3">
    <source>
        <dbReference type="Proteomes" id="UP000825935"/>
    </source>
</evidence>
<dbReference type="AlphaFoldDB" id="A0A8T2SFP5"/>
<dbReference type="Proteomes" id="UP000825935">
    <property type="component" value="Chromosome 20"/>
</dbReference>
<evidence type="ECO:0000256" key="1">
    <source>
        <dbReference type="SAM" id="SignalP"/>
    </source>
</evidence>
<name>A0A8T2SFP5_CERRI</name>
<feature type="chain" id="PRO_5035909091" evidence="1">
    <location>
        <begin position="32"/>
        <end position="105"/>
    </location>
</feature>
<evidence type="ECO:0000313" key="2">
    <source>
        <dbReference type="EMBL" id="KAH7331281.1"/>
    </source>
</evidence>
<keyword evidence="1" id="KW-0732">Signal</keyword>
<reference evidence="2" key="1">
    <citation type="submission" date="2021-08" db="EMBL/GenBank/DDBJ databases">
        <title>WGS assembly of Ceratopteris richardii.</title>
        <authorList>
            <person name="Marchant D.B."/>
            <person name="Chen G."/>
            <person name="Jenkins J."/>
            <person name="Shu S."/>
            <person name="Leebens-Mack J."/>
            <person name="Grimwood J."/>
            <person name="Schmutz J."/>
            <person name="Soltis P."/>
            <person name="Soltis D."/>
            <person name="Chen Z.-H."/>
        </authorList>
    </citation>
    <scope>NUCLEOTIDE SEQUENCE</scope>
    <source>
        <strain evidence="2">Whitten #5841</strain>
        <tissue evidence="2">Leaf</tissue>
    </source>
</reference>
<comment type="caution">
    <text evidence="2">The sequence shown here is derived from an EMBL/GenBank/DDBJ whole genome shotgun (WGS) entry which is preliminary data.</text>
</comment>
<accession>A0A8T2SFP5</accession>
<sequence length="105" mass="11314">MASTSNKELKRAALAAAFFLCLLLLPSGVGSHRADLETTLPDAGDILAVKTLSPVVPKNVDLSVFSRKLRMGCSLSKTRRDFMIHICLHPFSKPKTTGGHILLLG</sequence>
<keyword evidence="3" id="KW-1185">Reference proteome</keyword>
<proteinExistence type="predicted"/>
<dbReference type="EMBL" id="CM035425">
    <property type="protein sequence ID" value="KAH7331281.1"/>
    <property type="molecule type" value="Genomic_DNA"/>
</dbReference>
<protein>
    <submittedName>
        <fullName evidence="2">Uncharacterized protein</fullName>
    </submittedName>
</protein>